<protein>
    <recommendedName>
        <fullName evidence="6 8">3-dehydroquinate dehydratase</fullName>
        <shortName evidence="8">3-dehydroquinase</shortName>
        <ecNumber evidence="6 8">4.2.1.10</ecNumber>
    </recommendedName>
    <alternativeName>
        <fullName evidence="8">Type II DHQase</fullName>
    </alternativeName>
</protein>
<dbReference type="HAMAP" id="MF_00169">
    <property type="entry name" value="AroQ"/>
    <property type="match status" value="1"/>
</dbReference>
<evidence type="ECO:0000256" key="5">
    <source>
        <dbReference type="ARBA" id="ARBA00011193"/>
    </source>
</evidence>
<feature type="active site" description="Proton donor" evidence="8 9">
    <location>
        <position position="104"/>
    </location>
</feature>
<proteinExistence type="inferred from homology"/>
<feature type="active site" description="Proton acceptor" evidence="8 9">
    <location>
        <position position="27"/>
    </location>
</feature>
<dbReference type="CDD" id="cd00466">
    <property type="entry name" value="DHQase_II"/>
    <property type="match status" value="1"/>
</dbReference>
<dbReference type="AlphaFoldDB" id="A0A975GTV4"/>
<dbReference type="Proteomes" id="UP000663722">
    <property type="component" value="Chromosome"/>
</dbReference>
<accession>A0A975GTV4</accession>
<dbReference type="NCBIfam" id="NF003804">
    <property type="entry name" value="PRK05395.1-1"/>
    <property type="match status" value="1"/>
</dbReference>
<dbReference type="PROSITE" id="PS01029">
    <property type="entry name" value="DEHYDROQUINASE_II"/>
    <property type="match status" value="1"/>
</dbReference>
<dbReference type="GO" id="GO:0019631">
    <property type="term" value="P:quinate catabolic process"/>
    <property type="evidence" value="ECO:0007669"/>
    <property type="project" value="TreeGrafter"/>
</dbReference>
<feature type="binding site" evidence="8 10">
    <location>
        <position position="91"/>
    </location>
    <ligand>
        <name>substrate</name>
    </ligand>
</feature>
<comment type="function">
    <text evidence="2 8">Catalyzes a trans-dehydration via an enolate intermediate.</text>
</comment>
<evidence type="ECO:0000256" key="6">
    <source>
        <dbReference type="ARBA" id="ARBA00012060"/>
    </source>
</evidence>
<feature type="binding site" evidence="8 10">
    <location>
        <position position="115"/>
    </location>
    <ligand>
        <name>substrate</name>
    </ligand>
</feature>
<comment type="similarity">
    <text evidence="4 8">Belongs to the type-II 3-dehydroquinase family.</text>
</comment>
<evidence type="ECO:0000256" key="9">
    <source>
        <dbReference type="PIRSR" id="PIRSR001399-1"/>
    </source>
</evidence>
<evidence type="ECO:0000256" key="10">
    <source>
        <dbReference type="PIRSR" id="PIRSR001399-2"/>
    </source>
</evidence>
<evidence type="ECO:0000256" key="7">
    <source>
        <dbReference type="ARBA" id="ARBA00023239"/>
    </source>
</evidence>
<keyword evidence="7 8" id="KW-0456">Lyase</keyword>
<dbReference type="Gene3D" id="3.40.50.9100">
    <property type="entry name" value="Dehydroquinase, class II"/>
    <property type="match status" value="1"/>
</dbReference>
<comment type="catalytic activity">
    <reaction evidence="1 8">
        <text>3-dehydroquinate = 3-dehydroshikimate + H2O</text>
        <dbReference type="Rhea" id="RHEA:21096"/>
        <dbReference type="ChEBI" id="CHEBI:15377"/>
        <dbReference type="ChEBI" id="CHEBI:16630"/>
        <dbReference type="ChEBI" id="CHEBI:32364"/>
        <dbReference type="EC" id="4.2.1.10"/>
    </reaction>
</comment>
<dbReference type="NCBIfam" id="TIGR01088">
    <property type="entry name" value="aroQ"/>
    <property type="match status" value="1"/>
</dbReference>
<feature type="binding site" evidence="8 10">
    <location>
        <position position="84"/>
    </location>
    <ligand>
        <name>substrate</name>
    </ligand>
</feature>
<evidence type="ECO:0000256" key="3">
    <source>
        <dbReference type="ARBA" id="ARBA00004902"/>
    </source>
</evidence>
<dbReference type="EMBL" id="CP061800">
    <property type="protein sequence ID" value="QTA93510.1"/>
    <property type="molecule type" value="Genomic_DNA"/>
</dbReference>
<dbReference type="PANTHER" id="PTHR21272:SF3">
    <property type="entry name" value="CATABOLIC 3-DEHYDROQUINASE"/>
    <property type="match status" value="1"/>
</dbReference>
<feature type="binding site" evidence="8 10">
    <location>
        <position position="78"/>
    </location>
    <ligand>
        <name>substrate</name>
    </ligand>
</feature>
<keyword evidence="8" id="KW-0028">Amino-acid biosynthesis</keyword>
<dbReference type="GO" id="GO:0003855">
    <property type="term" value="F:3-dehydroquinate dehydratase activity"/>
    <property type="evidence" value="ECO:0007669"/>
    <property type="project" value="UniProtKB-UniRule"/>
</dbReference>
<keyword evidence="13" id="KW-1185">Reference proteome</keyword>
<dbReference type="PANTHER" id="PTHR21272">
    <property type="entry name" value="CATABOLIC 3-DEHYDROQUINASE"/>
    <property type="match status" value="1"/>
</dbReference>
<dbReference type="InterPro" id="IPR036441">
    <property type="entry name" value="DHquinase_II_sf"/>
</dbReference>
<dbReference type="GO" id="GO:0009423">
    <property type="term" value="P:chorismate biosynthetic process"/>
    <property type="evidence" value="ECO:0007669"/>
    <property type="project" value="UniProtKB-UniRule"/>
</dbReference>
<dbReference type="SUPFAM" id="SSF52304">
    <property type="entry name" value="Type II 3-dehydroquinate dehydratase"/>
    <property type="match status" value="1"/>
</dbReference>
<gene>
    <name evidence="12" type="primary">aoQ</name>
    <name evidence="8" type="synonym">aroQ</name>
    <name evidence="12" type="ORF">dnm_096110</name>
</gene>
<sequence>MEKDRPKVLVIHGPNLNMLGKREPEIYGHTTLDEINASLKNLGRTLNIDVETFQSNHEGVIVEKIQKAMGTCNGIVINPAAYTHTSVAIRDALLLLDVPIIEIHLSNIYKREPFRHKSMIADIATAQISGFGVQGYTMALEGAEKIISGKRASG</sequence>
<dbReference type="RefSeq" id="WP_207680421.1">
    <property type="nucleotide sequence ID" value="NZ_CP061800.1"/>
</dbReference>
<feature type="binding site" evidence="8 10">
    <location>
        <begin position="105"/>
        <end position="106"/>
    </location>
    <ligand>
        <name>substrate</name>
    </ligand>
</feature>
<comment type="subunit">
    <text evidence="5 8">Homododecamer.</text>
</comment>
<evidence type="ECO:0000256" key="1">
    <source>
        <dbReference type="ARBA" id="ARBA00001864"/>
    </source>
</evidence>
<dbReference type="KEGG" id="dmm:dnm_096110"/>
<dbReference type="PIRSF" id="PIRSF001399">
    <property type="entry name" value="DHquinase_II"/>
    <property type="match status" value="1"/>
</dbReference>
<dbReference type="GO" id="GO:0008652">
    <property type="term" value="P:amino acid biosynthetic process"/>
    <property type="evidence" value="ECO:0007669"/>
    <property type="project" value="UniProtKB-KW"/>
</dbReference>
<dbReference type="Pfam" id="PF01220">
    <property type="entry name" value="DHquinase_II"/>
    <property type="match status" value="1"/>
</dbReference>
<dbReference type="EC" id="4.2.1.10" evidence="6 8"/>
<evidence type="ECO:0000256" key="8">
    <source>
        <dbReference type="HAMAP-Rule" id="MF_00169"/>
    </source>
</evidence>
<dbReference type="InterPro" id="IPR001874">
    <property type="entry name" value="DHquinase_II"/>
</dbReference>
<dbReference type="NCBIfam" id="NF003806">
    <property type="entry name" value="PRK05395.1-3"/>
    <property type="match status" value="1"/>
</dbReference>
<evidence type="ECO:0000256" key="11">
    <source>
        <dbReference type="PIRSR" id="PIRSR001399-3"/>
    </source>
</evidence>
<dbReference type="NCBIfam" id="NF003807">
    <property type="entry name" value="PRK05395.1-4"/>
    <property type="match status" value="1"/>
</dbReference>
<dbReference type="InterPro" id="IPR018509">
    <property type="entry name" value="DHquinase_II_CS"/>
</dbReference>
<evidence type="ECO:0000256" key="2">
    <source>
        <dbReference type="ARBA" id="ARBA00003924"/>
    </source>
</evidence>
<reference evidence="12" key="1">
    <citation type="journal article" date="2021" name="Microb. Physiol.">
        <title>Proteogenomic Insights into the Physiology of Marine, Sulfate-Reducing, Filamentous Desulfonema limicola and Desulfonema magnum.</title>
        <authorList>
            <person name="Schnaars V."/>
            <person name="Wohlbrand L."/>
            <person name="Scheve S."/>
            <person name="Hinrichs C."/>
            <person name="Reinhardt R."/>
            <person name="Rabus R."/>
        </authorList>
    </citation>
    <scope>NUCLEOTIDE SEQUENCE</scope>
    <source>
        <strain evidence="12">4be13</strain>
    </source>
</reference>
<dbReference type="NCBIfam" id="NF003805">
    <property type="entry name" value="PRK05395.1-2"/>
    <property type="match status" value="1"/>
</dbReference>
<evidence type="ECO:0000313" key="12">
    <source>
        <dbReference type="EMBL" id="QTA93510.1"/>
    </source>
</evidence>
<keyword evidence="8" id="KW-0057">Aromatic amino acid biosynthesis</keyword>
<feature type="site" description="Transition state stabilizer" evidence="8 11">
    <location>
        <position position="22"/>
    </location>
</feature>
<organism evidence="12 13">
    <name type="scientific">Desulfonema magnum</name>
    <dbReference type="NCBI Taxonomy" id="45655"/>
    <lineage>
        <taxon>Bacteria</taxon>
        <taxon>Pseudomonadati</taxon>
        <taxon>Thermodesulfobacteriota</taxon>
        <taxon>Desulfobacteria</taxon>
        <taxon>Desulfobacterales</taxon>
        <taxon>Desulfococcaceae</taxon>
        <taxon>Desulfonema</taxon>
    </lineage>
</organism>
<evidence type="ECO:0000256" key="4">
    <source>
        <dbReference type="ARBA" id="ARBA00011037"/>
    </source>
</evidence>
<name>A0A975GTV4_9BACT</name>
<dbReference type="GO" id="GO:0009073">
    <property type="term" value="P:aromatic amino acid family biosynthetic process"/>
    <property type="evidence" value="ECO:0007669"/>
    <property type="project" value="UniProtKB-KW"/>
</dbReference>
<comment type="pathway">
    <text evidence="3 8">Metabolic intermediate biosynthesis; chorismate biosynthesis; chorismate from D-erythrose 4-phosphate and phosphoenolpyruvate: step 3/7.</text>
</comment>
<evidence type="ECO:0000313" key="13">
    <source>
        <dbReference type="Proteomes" id="UP000663722"/>
    </source>
</evidence>